<reference evidence="8" key="1">
    <citation type="journal article" date="2017" name="J. Phycol.">
        <title>Analysis of chloroplast genomes and a supermatrix inform reclassification of the Rhodomelaceae (Rhodophyta).</title>
        <authorList>
            <person name="Diaz-Tapia P."/>
            <person name="Maggs C.A."/>
            <person name="West J.A."/>
            <person name="Verbruggen H."/>
        </authorList>
    </citation>
    <scope>NUCLEOTIDE SEQUENCE</scope>
    <source>
        <strain evidence="8">JW3535</strain>
    </source>
</reference>
<dbReference type="InterPro" id="IPR014729">
    <property type="entry name" value="Rossmann-like_a/b/a_fold"/>
</dbReference>
<organism evidence="8">
    <name type="scientific">Caloglossa intermedia</name>
    <dbReference type="NCBI Taxonomy" id="100879"/>
    <lineage>
        <taxon>Eukaryota</taxon>
        <taxon>Rhodophyta</taxon>
        <taxon>Florideophyceae</taxon>
        <taxon>Rhodymeniophycidae</taxon>
        <taxon>Ceramiales</taxon>
        <taxon>Delesseriaceae</taxon>
        <taxon>Caloglossa</taxon>
    </lineage>
</organism>
<dbReference type="HAMAP" id="MF_01161">
    <property type="entry name" value="tRNA_Ile_lys_synt"/>
    <property type="match status" value="1"/>
</dbReference>
<name>A0A1Z1M6A5_9FLOR</name>
<dbReference type="InterPro" id="IPR012094">
    <property type="entry name" value="tRNA_Ile_lys_synt"/>
</dbReference>
<dbReference type="InterPro" id="IPR012795">
    <property type="entry name" value="tRNA_Ile_lys_synt_N"/>
</dbReference>
<evidence type="ECO:0000313" key="8">
    <source>
        <dbReference type="EMBL" id="ARW61393.1"/>
    </source>
</evidence>
<evidence type="ECO:0000256" key="4">
    <source>
        <dbReference type="ARBA" id="ARBA00022840"/>
    </source>
</evidence>
<evidence type="ECO:0000259" key="7">
    <source>
        <dbReference type="Pfam" id="PF01171"/>
    </source>
</evidence>
<sequence length="321" mass="38934">MQKYFNYTLNKLADKYKIKSILVAISGGQDSICLIKLLESFDKLYNLYKIEYIYIDHQWRIDSKKQIQHIISYMKVFKKKIYIYQINQLNSSEHVSRKHRYHIIINHAAINRHEAIVTAHTKTDKLETFLLNLTRGTSLEGATSLSFHRKLNYNLNLFRPLISTSREDITFFCKKRFLPLWSDTTNYNYEIKRNRIRHEILPYLRKYLNNRYASHFIKFLKTCHYDNEYIKQKVNKLYIYLRSDYYISINFYLLKKEPFSIQARMLQLFIYHNFHLVANKKTLLKIIKYINTNNKEYRAADINNAINIRLCQNWMYVILKI</sequence>
<dbReference type="AlphaFoldDB" id="A0A1Z1M6A5"/>
<comment type="catalytic activity">
    <reaction evidence="5 6">
        <text>cytidine(34) in tRNA(Ile2) + L-lysine + ATP = lysidine(34) in tRNA(Ile2) + AMP + diphosphate + H(+)</text>
        <dbReference type="Rhea" id="RHEA:43744"/>
        <dbReference type="Rhea" id="RHEA-COMP:10625"/>
        <dbReference type="Rhea" id="RHEA-COMP:10670"/>
        <dbReference type="ChEBI" id="CHEBI:15378"/>
        <dbReference type="ChEBI" id="CHEBI:30616"/>
        <dbReference type="ChEBI" id="CHEBI:32551"/>
        <dbReference type="ChEBI" id="CHEBI:33019"/>
        <dbReference type="ChEBI" id="CHEBI:82748"/>
        <dbReference type="ChEBI" id="CHEBI:83665"/>
        <dbReference type="ChEBI" id="CHEBI:456215"/>
        <dbReference type="EC" id="6.3.4.19"/>
    </reaction>
</comment>
<keyword evidence="1 6" id="KW-0436">Ligase</keyword>
<keyword evidence="3 6" id="KW-0547">Nucleotide-binding</keyword>
<geneLocation type="chloroplast" evidence="8"/>
<dbReference type="InterPro" id="IPR011063">
    <property type="entry name" value="TilS/TtcA_N"/>
</dbReference>
<feature type="domain" description="tRNA(Ile)-lysidine/2-thiocytidine synthase N-terminal" evidence="7">
    <location>
        <begin position="21"/>
        <end position="199"/>
    </location>
</feature>
<evidence type="ECO:0000256" key="2">
    <source>
        <dbReference type="ARBA" id="ARBA00022694"/>
    </source>
</evidence>
<dbReference type="EMBL" id="MF101418">
    <property type="protein sequence ID" value="ARW61393.1"/>
    <property type="molecule type" value="Genomic_DNA"/>
</dbReference>
<dbReference type="SUPFAM" id="SSF52402">
    <property type="entry name" value="Adenine nucleotide alpha hydrolases-like"/>
    <property type="match status" value="1"/>
</dbReference>
<keyword evidence="8" id="KW-0934">Plastid</keyword>
<evidence type="ECO:0000256" key="5">
    <source>
        <dbReference type="ARBA" id="ARBA00048539"/>
    </source>
</evidence>
<dbReference type="GO" id="GO:0009507">
    <property type="term" value="C:chloroplast"/>
    <property type="evidence" value="ECO:0007669"/>
    <property type="project" value="UniProtKB-SubCell"/>
</dbReference>
<dbReference type="GeneID" id="33354431"/>
<keyword evidence="8" id="KW-0150">Chloroplast</keyword>
<dbReference type="GO" id="GO:0005524">
    <property type="term" value="F:ATP binding"/>
    <property type="evidence" value="ECO:0007669"/>
    <property type="project" value="UniProtKB-UniRule"/>
</dbReference>
<comment type="function">
    <text evidence="6">Ligates lysine onto the cytidine present at position 34 of the AUA codon-specific tRNA(Ile) that contains the anticodon CAU, in an ATP-dependent manner. Cytidine is converted to lysidine, thus changing the amino acid specificity of the tRNA from methionine to isoleucine.</text>
</comment>
<keyword evidence="2 6" id="KW-0819">tRNA processing</keyword>
<comment type="domain">
    <text evidence="6">The N-terminal region contains the highly conserved SGGXDS motif, predicted to be a P-loop motif involved in ATP binding.</text>
</comment>
<dbReference type="SUPFAM" id="SSF82829">
    <property type="entry name" value="MesJ substrate recognition domain-like"/>
    <property type="match status" value="1"/>
</dbReference>
<dbReference type="GO" id="GO:0006400">
    <property type="term" value="P:tRNA modification"/>
    <property type="evidence" value="ECO:0007669"/>
    <property type="project" value="UniProtKB-UniRule"/>
</dbReference>
<dbReference type="NCBIfam" id="TIGR02432">
    <property type="entry name" value="lysidine_TilS_N"/>
    <property type="match status" value="1"/>
</dbReference>
<dbReference type="Gene3D" id="3.40.50.620">
    <property type="entry name" value="HUPs"/>
    <property type="match status" value="1"/>
</dbReference>
<gene>
    <name evidence="6 8" type="primary">tilS</name>
</gene>
<proteinExistence type="inferred from homology"/>
<evidence type="ECO:0000256" key="1">
    <source>
        <dbReference type="ARBA" id="ARBA00022598"/>
    </source>
</evidence>
<dbReference type="CDD" id="cd01992">
    <property type="entry name" value="TilS_N"/>
    <property type="match status" value="1"/>
</dbReference>
<accession>A0A1Z1M6A5</accession>
<protein>
    <recommendedName>
        <fullName evidence="6">tRNA(Ile)-lysidine synthase, chloroplastic</fullName>
        <ecNumber evidence="6">6.3.4.19</ecNumber>
    </recommendedName>
    <alternativeName>
        <fullName evidence="6">tRNA(Ile)-2-lysyl-cytidine synthase</fullName>
    </alternativeName>
    <alternativeName>
        <fullName evidence="6">tRNA(Ile)-lysidine synthetase</fullName>
    </alternativeName>
</protein>
<dbReference type="PANTHER" id="PTHR43033:SF1">
    <property type="entry name" value="TRNA(ILE)-LYSIDINE SYNTHASE-RELATED"/>
    <property type="match status" value="1"/>
</dbReference>
<dbReference type="GO" id="GO:0032267">
    <property type="term" value="F:tRNA(Ile)-lysidine synthase activity"/>
    <property type="evidence" value="ECO:0007669"/>
    <property type="project" value="UniProtKB-EC"/>
</dbReference>
<comment type="subcellular location">
    <subcellularLocation>
        <location evidence="6">Plastid</location>
        <location evidence="6">Chloroplast</location>
    </subcellularLocation>
</comment>
<dbReference type="Pfam" id="PF01171">
    <property type="entry name" value="ATP_bind_3"/>
    <property type="match status" value="1"/>
</dbReference>
<dbReference type="PANTHER" id="PTHR43033">
    <property type="entry name" value="TRNA(ILE)-LYSIDINE SYNTHASE-RELATED"/>
    <property type="match status" value="1"/>
</dbReference>
<dbReference type="EC" id="6.3.4.19" evidence="6"/>
<feature type="binding site" evidence="6">
    <location>
        <begin position="26"/>
        <end position="31"/>
    </location>
    <ligand>
        <name>ATP</name>
        <dbReference type="ChEBI" id="CHEBI:30616"/>
    </ligand>
</feature>
<evidence type="ECO:0000256" key="3">
    <source>
        <dbReference type="ARBA" id="ARBA00022741"/>
    </source>
</evidence>
<comment type="similarity">
    <text evidence="6">Belongs to the tRNA(Ile)-lysidine synthase family.</text>
</comment>
<evidence type="ECO:0000256" key="6">
    <source>
        <dbReference type="HAMAP-Rule" id="MF_01161"/>
    </source>
</evidence>
<keyword evidence="4 6" id="KW-0067">ATP-binding</keyword>
<dbReference type="RefSeq" id="YP_009392831.1">
    <property type="nucleotide sequence ID" value="NC_035265.1"/>
</dbReference>